<proteinExistence type="predicted"/>
<evidence type="ECO:0000313" key="2">
    <source>
        <dbReference type="Proteomes" id="UP000749311"/>
    </source>
</evidence>
<protein>
    <recommendedName>
        <fullName evidence="3">Transposase</fullName>
    </recommendedName>
</protein>
<dbReference type="Proteomes" id="UP000749311">
    <property type="component" value="Unassembled WGS sequence"/>
</dbReference>
<evidence type="ECO:0000313" key="1">
    <source>
        <dbReference type="EMBL" id="NIH57272.1"/>
    </source>
</evidence>
<gene>
    <name evidence="1" type="ORF">FB473_001917</name>
</gene>
<keyword evidence="2" id="KW-1185">Reference proteome</keyword>
<dbReference type="EMBL" id="JAAMOZ010000001">
    <property type="protein sequence ID" value="NIH57272.1"/>
    <property type="molecule type" value="Genomic_DNA"/>
</dbReference>
<accession>A0ABX0SFX7</accession>
<sequence length="33" mass="4054">MTPLERLIYDLGWHLQHWASLHVERRKRARGRA</sequence>
<comment type="caution">
    <text evidence="1">The sequence shown here is derived from an EMBL/GenBank/DDBJ whole genome shotgun (WGS) entry which is preliminary data.</text>
</comment>
<name>A0ABX0SFX7_9ACTN</name>
<organism evidence="1 2">
    <name type="scientific">Brooklawnia cerclae</name>
    <dbReference type="NCBI Taxonomy" id="349934"/>
    <lineage>
        <taxon>Bacteria</taxon>
        <taxon>Bacillati</taxon>
        <taxon>Actinomycetota</taxon>
        <taxon>Actinomycetes</taxon>
        <taxon>Propionibacteriales</taxon>
        <taxon>Propionibacteriaceae</taxon>
        <taxon>Brooklawnia</taxon>
    </lineage>
</organism>
<reference evidence="1 2" key="1">
    <citation type="submission" date="2020-02" db="EMBL/GenBank/DDBJ databases">
        <title>Sequencing the genomes of 1000 actinobacteria strains.</title>
        <authorList>
            <person name="Klenk H.-P."/>
        </authorList>
    </citation>
    <scope>NUCLEOTIDE SEQUENCE [LARGE SCALE GENOMIC DNA]</scope>
    <source>
        <strain evidence="1 2">DSM 19609</strain>
    </source>
</reference>
<evidence type="ECO:0008006" key="3">
    <source>
        <dbReference type="Google" id="ProtNLM"/>
    </source>
</evidence>